<dbReference type="Proteomes" id="UP000039324">
    <property type="component" value="Unassembled WGS sequence"/>
</dbReference>
<dbReference type="AlphaFoldDB" id="A0A0G4J2T5"/>
<organism evidence="1 2">
    <name type="scientific">Plasmodiophora brassicae</name>
    <name type="common">Clubroot disease agent</name>
    <dbReference type="NCBI Taxonomy" id="37360"/>
    <lineage>
        <taxon>Eukaryota</taxon>
        <taxon>Sar</taxon>
        <taxon>Rhizaria</taxon>
        <taxon>Endomyxa</taxon>
        <taxon>Phytomyxea</taxon>
        <taxon>Plasmodiophorida</taxon>
        <taxon>Plasmodiophoridae</taxon>
        <taxon>Plasmodiophora</taxon>
    </lineage>
</organism>
<dbReference type="Gene3D" id="3.40.50.300">
    <property type="entry name" value="P-loop containing nucleotide triphosphate hydrolases"/>
    <property type="match status" value="1"/>
</dbReference>
<dbReference type="CDD" id="cd00882">
    <property type="entry name" value="Ras_like_GTPase"/>
    <property type="match status" value="1"/>
</dbReference>
<dbReference type="STRING" id="37360.A0A0G4J2T5"/>
<accession>A0A0G4J2T5</accession>
<name>A0A0G4J2T5_PLABS</name>
<protein>
    <submittedName>
        <fullName evidence="1">Uncharacterized protein</fullName>
    </submittedName>
</protein>
<proteinExistence type="predicted"/>
<dbReference type="OrthoDB" id="275177at2759"/>
<sequence>MAAHLKLCVAGPGRSGKTLISNLIGGHGGDAPGPYDETVGCRILETELNTDGKSADGRRVERNVRVSVEIWDLGDQRFEKCWMAVSRGLHGLVVVYDPNNRAHDADLQYWFRWGQEHAKLDPRQFLVVANAGRDGKLPASLPRPLDKVHTVRFVAEDPGHLRNEVNEFAGVLFGFHPDAEFLDD</sequence>
<dbReference type="OMA" id="PWYEEFV"/>
<dbReference type="EMBL" id="CDSF01000119">
    <property type="protein sequence ID" value="CEP01827.1"/>
    <property type="molecule type" value="Genomic_DNA"/>
</dbReference>
<reference evidence="1 2" key="1">
    <citation type="submission" date="2015-02" db="EMBL/GenBank/DDBJ databases">
        <authorList>
            <person name="Chooi Y.-H."/>
        </authorList>
    </citation>
    <scope>NUCLEOTIDE SEQUENCE [LARGE SCALE GENOMIC DNA]</scope>
    <source>
        <strain evidence="1">E3</strain>
    </source>
</reference>
<dbReference type="Pfam" id="PF08477">
    <property type="entry name" value="Roc"/>
    <property type="match status" value="1"/>
</dbReference>
<dbReference type="SUPFAM" id="SSF52540">
    <property type="entry name" value="P-loop containing nucleoside triphosphate hydrolases"/>
    <property type="match status" value="1"/>
</dbReference>
<evidence type="ECO:0000313" key="1">
    <source>
        <dbReference type="EMBL" id="CEP01827.1"/>
    </source>
</evidence>
<keyword evidence="2" id="KW-1185">Reference proteome</keyword>
<evidence type="ECO:0000313" key="2">
    <source>
        <dbReference type="Proteomes" id="UP000039324"/>
    </source>
</evidence>
<dbReference type="InterPro" id="IPR027417">
    <property type="entry name" value="P-loop_NTPase"/>
</dbReference>
<gene>
    <name evidence="1" type="ORF">PBRA_008769</name>
</gene>